<dbReference type="AlphaFoldDB" id="A0A074YE48"/>
<gene>
    <name evidence="1" type="ORF">AUEXF2481DRAFT_40908</name>
</gene>
<name>A0A074YE48_AURSE</name>
<dbReference type="EMBL" id="KL584762">
    <property type="protein sequence ID" value="KEQ94329.1"/>
    <property type="molecule type" value="Genomic_DNA"/>
</dbReference>
<dbReference type="OrthoDB" id="3914899at2759"/>
<reference evidence="1 2" key="1">
    <citation type="journal article" date="2014" name="BMC Genomics">
        <title>Genome sequencing of four Aureobasidium pullulans varieties: biotechnological potential, stress tolerance, and description of new species.</title>
        <authorList>
            <person name="Gostin Ar C."/>
            <person name="Ohm R.A."/>
            <person name="Kogej T."/>
            <person name="Sonjak S."/>
            <person name="Turk M."/>
            <person name="Zajc J."/>
            <person name="Zalar P."/>
            <person name="Grube M."/>
            <person name="Sun H."/>
            <person name="Han J."/>
            <person name="Sharma A."/>
            <person name="Chiniquy J."/>
            <person name="Ngan C.Y."/>
            <person name="Lipzen A."/>
            <person name="Barry K."/>
            <person name="Grigoriev I.V."/>
            <person name="Gunde-Cimerman N."/>
        </authorList>
    </citation>
    <scope>NUCLEOTIDE SEQUENCE [LARGE SCALE GENOMIC DNA]</scope>
    <source>
        <strain evidence="1 2">EXF-2481</strain>
    </source>
</reference>
<evidence type="ECO:0000313" key="1">
    <source>
        <dbReference type="EMBL" id="KEQ94329.1"/>
    </source>
</evidence>
<dbReference type="GeneID" id="25366726"/>
<dbReference type="Proteomes" id="UP000030641">
    <property type="component" value="Unassembled WGS sequence"/>
</dbReference>
<dbReference type="HOGENOM" id="CLU_847251_0_0_1"/>
<dbReference type="RefSeq" id="XP_013342869.1">
    <property type="nucleotide sequence ID" value="XM_013487415.1"/>
</dbReference>
<proteinExistence type="predicted"/>
<evidence type="ECO:0000313" key="2">
    <source>
        <dbReference type="Proteomes" id="UP000030641"/>
    </source>
</evidence>
<dbReference type="InParanoid" id="A0A074YE48"/>
<organism evidence="1 2">
    <name type="scientific">Aureobasidium subglaciale (strain EXF-2481)</name>
    <name type="common">Aureobasidium pullulans var. subglaciale</name>
    <dbReference type="NCBI Taxonomy" id="1043005"/>
    <lineage>
        <taxon>Eukaryota</taxon>
        <taxon>Fungi</taxon>
        <taxon>Dikarya</taxon>
        <taxon>Ascomycota</taxon>
        <taxon>Pezizomycotina</taxon>
        <taxon>Dothideomycetes</taxon>
        <taxon>Dothideomycetidae</taxon>
        <taxon>Dothideales</taxon>
        <taxon>Saccotheciaceae</taxon>
        <taxon>Aureobasidium</taxon>
    </lineage>
</organism>
<sequence length="308" mass="34878">MAHSSSYYALWTQQTHLFTEIDQLKYHTADIERQLARNQRTLVNPESKRCNRRKAKWVASSQRKYLKESERTLQFLLQALSVCQAQIARIHAEALWQADEYNNFGHQYNVSSLDENLRPTQETFRYHSRSATPDSGFSEPALYAHPFDLDLTQDDRNHIFSHQIQHPPPLSINTQILRPQATHLLPTPLSPTAGDFTPTPRATTHKAISPLAPPFSPFVFGKANPPSHSHPINSKPLFKQPVWASPLEWSEQVAAELTPVSPTSKIKEGADDIGIKRGYSVAAIELIESRLRHKRQISDAGRRVGVQG</sequence>
<accession>A0A074YE48</accession>
<protein>
    <submittedName>
        <fullName evidence="1">Uncharacterized protein</fullName>
    </submittedName>
</protein>
<keyword evidence="2" id="KW-1185">Reference proteome</keyword>